<sequence length="237" mass="26558">MKQVFEVRLDNNFKRDIGRLQMAFNSLADRTLAVCSGGQAYTRIKIIAPVKYGVSPVTLLVNDSNIYMQAFYNDNGAFYLNTYNGLRLQTQERDSLPWSHVNFNDDSYDSLGMTDRAYHKVITKDRIMAALQKLSTQKVRAGGHYGEIREALGILVLVVCESIRFRPLRDSFSDALSGGAHLLTVGEVMRYAKNWEKLCAKGHSHLICVPLPKALESGAIKPVRTEPSYLRHTGLSG</sequence>
<dbReference type="GO" id="GO:0017148">
    <property type="term" value="P:negative regulation of translation"/>
    <property type="evidence" value="ECO:0007669"/>
    <property type="project" value="InterPro"/>
</dbReference>
<dbReference type="SUPFAM" id="SSF56371">
    <property type="entry name" value="Ribosome inactivating proteins (RIP)"/>
    <property type="match status" value="1"/>
</dbReference>
<evidence type="ECO:0000313" key="2">
    <source>
        <dbReference type="Proteomes" id="UP001320119"/>
    </source>
</evidence>
<dbReference type="InterPro" id="IPR001574">
    <property type="entry name" value="Ribosome_inactivat_prot"/>
</dbReference>
<keyword evidence="2" id="KW-1185">Reference proteome</keyword>
<dbReference type="PANTHER" id="PTHR33453:SF21">
    <property type="entry name" value="RRNA N-GLYCOSYLASE"/>
    <property type="match status" value="1"/>
</dbReference>
<dbReference type="EMBL" id="AP023086">
    <property type="protein sequence ID" value="BCD97907.1"/>
    <property type="molecule type" value="Genomic_DNA"/>
</dbReference>
<dbReference type="Gene3D" id="3.40.420.10">
    <property type="entry name" value="Ricin (A subunit), domain 1"/>
    <property type="match status" value="1"/>
</dbReference>
<dbReference type="InterPro" id="IPR036041">
    <property type="entry name" value="Ribosome-inact_prot_sf"/>
</dbReference>
<name>A0AAN2BKE6_9GAMM</name>
<dbReference type="Pfam" id="PF00161">
    <property type="entry name" value="RIP"/>
    <property type="match status" value="1"/>
</dbReference>
<dbReference type="Proteomes" id="UP001320119">
    <property type="component" value="Chromosome"/>
</dbReference>
<proteinExistence type="predicted"/>
<dbReference type="KEGG" id="marq:MARGE09_P2108"/>
<dbReference type="RefSeq" id="WP_236981889.1">
    <property type="nucleotide sequence ID" value="NZ_AP023086.1"/>
</dbReference>
<organism evidence="1 2">
    <name type="scientific">Marinagarivorans cellulosilyticus</name>
    <dbReference type="NCBI Taxonomy" id="2721545"/>
    <lineage>
        <taxon>Bacteria</taxon>
        <taxon>Pseudomonadati</taxon>
        <taxon>Pseudomonadota</taxon>
        <taxon>Gammaproteobacteria</taxon>
        <taxon>Cellvibrionales</taxon>
        <taxon>Cellvibrionaceae</taxon>
        <taxon>Marinagarivorans</taxon>
    </lineage>
</organism>
<accession>A0AAN2BKE6</accession>
<dbReference type="PANTHER" id="PTHR33453">
    <property type="match status" value="1"/>
</dbReference>
<dbReference type="InterPro" id="IPR016138">
    <property type="entry name" value="Ribosome_inactivat_prot_sub1"/>
</dbReference>
<dbReference type="GO" id="GO:0030598">
    <property type="term" value="F:rRNA N-glycosylase activity"/>
    <property type="evidence" value="ECO:0007669"/>
    <property type="project" value="InterPro"/>
</dbReference>
<evidence type="ECO:0008006" key="3">
    <source>
        <dbReference type="Google" id="ProtNLM"/>
    </source>
</evidence>
<protein>
    <recommendedName>
        <fullName evidence="3">rRNA N-glycosidase</fullName>
    </recommendedName>
</protein>
<evidence type="ECO:0000313" key="1">
    <source>
        <dbReference type="EMBL" id="BCD97907.1"/>
    </source>
</evidence>
<gene>
    <name evidence="1" type="ORF">MARGE09_P2108</name>
</gene>
<dbReference type="AlphaFoldDB" id="A0AAN2BKE6"/>
<reference evidence="1 2" key="1">
    <citation type="journal article" date="2022" name="IScience">
        <title>An ultrasensitive nanofiber-based assay for enzymatic hydrolysis and deep-sea microbial degradation of cellulose.</title>
        <authorList>
            <person name="Tsudome M."/>
            <person name="Tachioka M."/>
            <person name="Miyazaki M."/>
            <person name="Uchimura K."/>
            <person name="Tsuda M."/>
            <person name="Takaki Y."/>
            <person name="Deguchi S."/>
        </authorList>
    </citation>
    <scope>NUCLEOTIDE SEQUENCE [LARGE SCALE GENOMIC DNA]</scope>
    <source>
        <strain evidence="1 2">GE09</strain>
    </source>
</reference>